<dbReference type="InterPro" id="IPR003825">
    <property type="entry name" value="Colicin-V_CvpA"/>
</dbReference>
<dbReference type="InterPro" id="IPR052719">
    <property type="entry name" value="CvpA-like"/>
</dbReference>
<evidence type="ECO:0000256" key="2">
    <source>
        <dbReference type="ARBA" id="ARBA00022692"/>
    </source>
</evidence>
<dbReference type="Proteomes" id="UP000519004">
    <property type="component" value="Unassembled WGS sequence"/>
</dbReference>
<dbReference type="GO" id="GO:0009403">
    <property type="term" value="P:toxin biosynthetic process"/>
    <property type="evidence" value="ECO:0007669"/>
    <property type="project" value="InterPro"/>
</dbReference>
<dbReference type="GO" id="GO:0016020">
    <property type="term" value="C:membrane"/>
    <property type="evidence" value="ECO:0007669"/>
    <property type="project" value="UniProtKB-SubCell"/>
</dbReference>
<comment type="caution">
    <text evidence="6">The sequence shown here is derived from an EMBL/GenBank/DDBJ whole genome shotgun (WGS) entry which is preliminary data.</text>
</comment>
<proteinExistence type="predicted"/>
<dbReference type="PANTHER" id="PTHR36926:SF1">
    <property type="entry name" value="COLICIN V PRODUCTION PROTEIN"/>
    <property type="match status" value="1"/>
</dbReference>
<organism evidence="6 7">
    <name type="scientific">Rehaibacterium terrae</name>
    <dbReference type="NCBI Taxonomy" id="1341696"/>
    <lineage>
        <taxon>Bacteria</taxon>
        <taxon>Pseudomonadati</taxon>
        <taxon>Pseudomonadota</taxon>
        <taxon>Gammaproteobacteria</taxon>
        <taxon>Lysobacterales</taxon>
        <taxon>Lysobacteraceae</taxon>
        <taxon>Rehaibacterium</taxon>
    </lineage>
</organism>
<dbReference type="RefSeq" id="WP_183948489.1">
    <property type="nucleotide sequence ID" value="NZ_JACHHX010000011.1"/>
</dbReference>
<evidence type="ECO:0000313" key="6">
    <source>
        <dbReference type="EMBL" id="MBB5015813.1"/>
    </source>
</evidence>
<feature type="transmembrane region" description="Helical" evidence="5">
    <location>
        <begin position="7"/>
        <end position="26"/>
    </location>
</feature>
<evidence type="ECO:0000256" key="5">
    <source>
        <dbReference type="SAM" id="Phobius"/>
    </source>
</evidence>
<keyword evidence="4 5" id="KW-0472">Membrane</keyword>
<dbReference type="PANTHER" id="PTHR36926">
    <property type="entry name" value="COLICIN V PRODUCTION PROTEIN"/>
    <property type="match status" value="1"/>
</dbReference>
<dbReference type="AlphaFoldDB" id="A0A7W8DEM8"/>
<dbReference type="EMBL" id="JACHHX010000011">
    <property type="protein sequence ID" value="MBB5015813.1"/>
    <property type="molecule type" value="Genomic_DNA"/>
</dbReference>
<accession>A0A7W8DEM8</accession>
<sequence>MLNWADIVLLAIVALSTLVGLWRGFIVEALSLGVWAVAFWVAFQFGKPVSELFEGHIDTPSARLFLAHAMLFIGALVAGGLVTWLVGRLVAGTGLSGTDRLLGLLFGLVRGAALGCLLVLLLGFTPLPRDPWWQESRLLPGFQRGAEWMKSWLPDAAAQYVRFGADELPAPRAPTGE</sequence>
<reference evidence="6 7" key="1">
    <citation type="submission" date="2020-08" db="EMBL/GenBank/DDBJ databases">
        <title>Genomic Encyclopedia of Type Strains, Phase IV (KMG-IV): sequencing the most valuable type-strain genomes for metagenomic binning, comparative biology and taxonomic classification.</title>
        <authorList>
            <person name="Goeker M."/>
        </authorList>
    </citation>
    <scope>NUCLEOTIDE SEQUENCE [LARGE SCALE GENOMIC DNA]</scope>
    <source>
        <strain evidence="6 7">DSM 25897</strain>
    </source>
</reference>
<feature type="transmembrane region" description="Helical" evidence="5">
    <location>
        <begin position="101"/>
        <end position="124"/>
    </location>
</feature>
<keyword evidence="3 5" id="KW-1133">Transmembrane helix</keyword>
<name>A0A7W8DEM8_9GAMM</name>
<protein>
    <submittedName>
        <fullName evidence="6">Membrane protein required for colicin V production</fullName>
    </submittedName>
</protein>
<gene>
    <name evidence="6" type="ORF">HNQ58_001723</name>
</gene>
<keyword evidence="7" id="KW-1185">Reference proteome</keyword>
<dbReference type="Pfam" id="PF02674">
    <property type="entry name" value="Colicin_V"/>
    <property type="match status" value="1"/>
</dbReference>
<evidence type="ECO:0000256" key="3">
    <source>
        <dbReference type="ARBA" id="ARBA00022989"/>
    </source>
</evidence>
<evidence type="ECO:0000256" key="4">
    <source>
        <dbReference type="ARBA" id="ARBA00023136"/>
    </source>
</evidence>
<feature type="transmembrane region" description="Helical" evidence="5">
    <location>
        <begin position="32"/>
        <end position="53"/>
    </location>
</feature>
<keyword evidence="2 5" id="KW-0812">Transmembrane</keyword>
<feature type="transmembrane region" description="Helical" evidence="5">
    <location>
        <begin position="65"/>
        <end position="86"/>
    </location>
</feature>
<evidence type="ECO:0000313" key="7">
    <source>
        <dbReference type="Proteomes" id="UP000519004"/>
    </source>
</evidence>
<comment type="subcellular location">
    <subcellularLocation>
        <location evidence="1">Membrane</location>
        <topology evidence="1">Multi-pass membrane protein</topology>
    </subcellularLocation>
</comment>
<evidence type="ECO:0000256" key="1">
    <source>
        <dbReference type="ARBA" id="ARBA00004141"/>
    </source>
</evidence>